<keyword evidence="3 4" id="KW-0808">Transferase</keyword>
<dbReference type="Pfam" id="PF00109">
    <property type="entry name" value="ketoacyl-synt"/>
    <property type="match status" value="1"/>
</dbReference>
<dbReference type="InterPro" id="IPR014031">
    <property type="entry name" value="Ketoacyl_synth_C"/>
</dbReference>
<accession>A0A177Y0L6</accession>
<feature type="domain" description="Ketosynthase family 3 (KS3)" evidence="5">
    <location>
        <begin position="1"/>
        <end position="377"/>
    </location>
</feature>
<comment type="pathway">
    <text evidence="1">Lipid metabolism; fatty acid biosynthesis.</text>
</comment>
<dbReference type="Pfam" id="PF02801">
    <property type="entry name" value="Ketoacyl-synt_C"/>
    <property type="match status" value="1"/>
</dbReference>
<proteinExistence type="inferred from homology"/>
<dbReference type="GO" id="GO:0006633">
    <property type="term" value="P:fatty acid biosynthetic process"/>
    <property type="evidence" value="ECO:0007669"/>
    <property type="project" value="TreeGrafter"/>
</dbReference>
<evidence type="ECO:0000256" key="1">
    <source>
        <dbReference type="ARBA" id="ARBA00005194"/>
    </source>
</evidence>
<evidence type="ECO:0000259" key="5">
    <source>
        <dbReference type="PROSITE" id="PS52004"/>
    </source>
</evidence>
<dbReference type="EMBL" id="LLEI02000032">
    <property type="protein sequence ID" value="OAJ94055.1"/>
    <property type="molecule type" value="Genomic_DNA"/>
</dbReference>
<dbReference type="GO" id="GO:0004315">
    <property type="term" value="F:3-oxoacyl-[acyl-carrier-protein] synthase activity"/>
    <property type="evidence" value="ECO:0007669"/>
    <property type="project" value="TreeGrafter"/>
</dbReference>
<dbReference type="InterPro" id="IPR000794">
    <property type="entry name" value="Beta-ketoacyl_synthase"/>
</dbReference>
<evidence type="ECO:0000313" key="6">
    <source>
        <dbReference type="EMBL" id="OAJ94055.1"/>
    </source>
</evidence>
<dbReference type="Proteomes" id="UP000078406">
    <property type="component" value="Unassembled WGS sequence"/>
</dbReference>
<dbReference type="GO" id="GO:0005829">
    <property type="term" value="C:cytosol"/>
    <property type="evidence" value="ECO:0007669"/>
    <property type="project" value="TreeGrafter"/>
</dbReference>
<dbReference type="SUPFAM" id="SSF53901">
    <property type="entry name" value="Thiolase-like"/>
    <property type="match status" value="2"/>
</dbReference>
<dbReference type="PANTHER" id="PTHR11712:SF336">
    <property type="entry name" value="3-OXOACYL-[ACYL-CARRIER-PROTEIN] SYNTHASE, MITOCHONDRIAL"/>
    <property type="match status" value="1"/>
</dbReference>
<sequence length="380" mass="41041">MITLLAGEVLGALGNNQQQIQALRKGEFFAQNKTIAVFEEQRTIPYYAIRNEGSFDALFDPVPHLTGLIDSVFEQCSIDVEQRARCGLFVGCASNDLSLSAPLGESIKQRQTLLIENQRVGNGRYAARLSHHFGLSDFSLTYNTACTSSSNALLDAATMLESQVVDYALVVGIETFAEHSIEGFVSMQLLAPESSKPFDANRNGLLLGESLSVVLMSRSDVKSSPWHFLGGDSRCETHSVTGVNPDGSGIAKVISQALDNAKVTCQHISAIKAHGTASYLSDLAEINGMKSIFETPPPFFSLKPYIGHTLGSCGTSELVLMMNAIDHGFIPPTPNFSTLDPEMIWAPTQVPVPCEHGTFLVNCFGFGGNNNAFVIEKKAL</sequence>
<dbReference type="Gene3D" id="3.40.47.10">
    <property type="match status" value="1"/>
</dbReference>
<protein>
    <recommendedName>
        <fullName evidence="5">Ketosynthase family 3 (KS3) domain-containing protein</fullName>
    </recommendedName>
</protein>
<dbReference type="RefSeq" id="WP_054961480.1">
    <property type="nucleotide sequence ID" value="NZ_LLEI02000032.1"/>
</dbReference>
<organism evidence="6 7">
    <name type="scientific">Vibrio bivalvicida</name>
    <dbReference type="NCBI Taxonomy" id="1276888"/>
    <lineage>
        <taxon>Bacteria</taxon>
        <taxon>Pseudomonadati</taxon>
        <taxon>Pseudomonadota</taxon>
        <taxon>Gammaproteobacteria</taxon>
        <taxon>Vibrionales</taxon>
        <taxon>Vibrionaceae</taxon>
        <taxon>Vibrio</taxon>
        <taxon>Vibrio oreintalis group</taxon>
    </lineage>
</organism>
<dbReference type="PANTHER" id="PTHR11712">
    <property type="entry name" value="POLYKETIDE SYNTHASE-RELATED"/>
    <property type="match status" value="1"/>
</dbReference>
<dbReference type="InterPro" id="IPR016039">
    <property type="entry name" value="Thiolase-like"/>
</dbReference>
<dbReference type="InterPro" id="IPR020841">
    <property type="entry name" value="PKS_Beta-ketoAc_synthase_dom"/>
</dbReference>
<gene>
    <name evidence="6" type="ORF">APB76_12665</name>
</gene>
<evidence type="ECO:0000256" key="4">
    <source>
        <dbReference type="RuleBase" id="RU003694"/>
    </source>
</evidence>
<dbReference type="AlphaFoldDB" id="A0A177Y0L6"/>
<dbReference type="SMART" id="SM00825">
    <property type="entry name" value="PKS_KS"/>
    <property type="match status" value="1"/>
</dbReference>
<comment type="similarity">
    <text evidence="2 4">Belongs to the thiolase-like superfamily. Beta-ketoacyl-ACP synthases family.</text>
</comment>
<dbReference type="PROSITE" id="PS52004">
    <property type="entry name" value="KS3_2"/>
    <property type="match status" value="1"/>
</dbReference>
<dbReference type="InterPro" id="IPR014030">
    <property type="entry name" value="Ketoacyl_synth_N"/>
</dbReference>
<evidence type="ECO:0000256" key="3">
    <source>
        <dbReference type="ARBA" id="ARBA00022679"/>
    </source>
</evidence>
<reference evidence="6 7" key="1">
    <citation type="journal article" date="2016" name="Syst. Appl. Microbiol.">
        <title>Vibrio bivalvicida sp. nov., a novel larval pathogen for bivalve molluscs reared in a hatchery.</title>
        <authorList>
            <person name="Dubert J."/>
            <person name="Romalde J.L."/>
            <person name="Prado S."/>
            <person name="Barja J.L."/>
        </authorList>
    </citation>
    <scope>NUCLEOTIDE SEQUENCE [LARGE SCALE GENOMIC DNA]</scope>
    <source>
        <strain evidence="6 7">605</strain>
    </source>
</reference>
<evidence type="ECO:0000313" key="7">
    <source>
        <dbReference type="Proteomes" id="UP000078406"/>
    </source>
</evidence>
<comment type="caution">
    <text evidence="6">The sequence shown here is derived from an EMBL/GenBank/DDBJ whole genome shotgun (WGS) entry which is preliminary data.</text>
</comment>
<name>A0A177Y0L6_9VIBR</name>
<evidence type="ECO:0000256" key="2">
    <source>
        <dbReference type="ARBA" id="ARBA00008467"/>
    </source>
</evidence>